<evidence type="ECO:0000256" key="1">
    <source>
        <dbReference type="ARBA" id="ARBA00006641"/>
    </source>
</evidence>
<evidence type="ECO:0008006" key="8">
    <source>
        <dbReference type="Google" id="ProtNLM"/>
    </source>
</evidence>
<dbReference type="SUPFAM" id="SSF53182">
    <property type="entry name" value="Pyrrolidone carboxyl peptidase (pyroglutamate aminopeptidase)"/>
    <property type="match status" value="1"/>
</dbReference>
<keyword evidence="3" id="KW-0645">Protease</keyword>
<dbReference type="PRINTS" id="PR00706">
    <property type="entry name" value="PYROGLUPTASE"/>
</dbReference>
<dbReference type="RefSeq" id="XP_050500138.1">
    <property type="nucleotide sequence ID" value="XM_050644181.1"/>
</dbReference>
<keyword evidence="2" id="KW-0963">Cytoplasm</keyword>
<dbReference type="PIRSF" id="PIRSF015592">
    <property type="entry name" value="Prld-crbxl_pptds"/>
    <property type="match status" value="1"/>
</dbReference>
<dbReference type="PANTHER" id="PTHR23402:SF1">
    <property type="entry name" value="PYROGLUTAMYL-PEPTIDASE I"/>
    <property type="match status" value="1"/>
</dbReference>
<dbReference type="PANTHER" id="PTHR23402">
    <property type="entry name" value="PROTEASE FAMILY C15 PYROGLUTAMYL-PEPTIDASE I-RELATED"/>
    <property type="match status" value="1"/>
</dbReference>
<dbReference type="EnsemblMetazoa" id="XM_050644181.1">
    <property type="protein sequence ID" value="XP_050500138.1"/>
    <property type="gene ID" value="LOC126880362"/>
</dbReference>
<dbReference type="GeneID" id="126880362"/>
<dbReference type="InterPro" id="IPR000816">
    <property type="entry name" value="Peptidase_C15"/>
</dbReference>
<evidence type="ECO:0000313" key="6">
    <source>
        <dbReference type="EnsemblMetazoa" id="XP_050500139.1"/>
    </source>
</evidence>
<dbReference type="InterPro" id="IPR016125">
    <property type="entry name" value="Peptidase_C15-like"/>
</dbReference>
<reference evidence="6" key="1">
    <citation type="submission" date="2025-05" db="UniProtKB">
        <authorList>
            <consortium name="EnsemblMetazoa"/>
        </authorList>
    </citation>
    <scope>IDENTIFICATION</scope>
</reference>
<protein>
    <recommendedName>
        <fullName evidence="8">Pyroglutamyl-peptidase 1</fullName>
    </recommendedName>
</protein>
<dbReference type="Gene3D" id="3.40.630.20">
    <property type="entry name" value="Peptidase C15, pyroglutamyl peptidase I-like"/>
    <property type="match status" value="1"/>
</dbReference>
<organism evidence="6 7">
    <name type="scientific">Diabrotica virgifera virgifera</name>
    <name type="common">western corn rootworm</name>
    <dbReference type="NCBI Taxonomy" id="50390"/>
    <lineage>
        <taxon>Eukaryota</taxon>
        <taxon>Metazoa</taxon>
        <taxon>Ecdysozoa</taxon>
        <taxon>Arthropoda</taxon>
        <taxon>Hexapoda</taxon>
        <taxon>Insecta</taxon>
        <taxon>Pterygota</taxon>
        <taxon>Neoptera</taxon>
        <taxon>Endopterygota</taxon>
        <taxon>Coleoptera</taxon>
        <taxon>Polyphaga</taxon>
        <taxon>Cucujiformia</taxon>
        <taxon>Chrysomeloidea</taxon>
        <taxon>Chrysomelidae</taxon>
        <taxon>Galerucinae</taxon>
        <taxon>Diabroticina</taxon>
        <taxon>Diabroticites</taxon>
        <taxon>Diabrotica</taxon>
    </lineage>
</organism>
<evidence type="ECO:0000256" key="2">
    <source>
        <dbReference type="ARBA" id="ARBA00022490"/>
    </source>
</evidence>
<dbReference type="InterPro" id="IPR036440">
    <property type="entry name" value="Peptidase_C15-like_sf"/>
</dbReference>
<evidence type="ECO:0000256" key="5">
    <source>
        <dbReference type="ARBA" id="ARBA00022807"/>
    </source>
</evidence>
<evidence type="ECO:0000256" key="3">
    <source>
        <dbReference type="ARBA" id="ARBA00022670"/>
    </source>
</evidence>
<evidence type="ECO:0000313" key="7">
    <source>
        <dbReference type="Proteomes" id="UP001652700"/>
    </source>
</evidence>
<sequence>MKSKSVLVTGFGPFAGHAVNASWQSVQLLPDEVNGIAIIKKEIPVEYVYVESEIPQLWKEHSPMLVVHVGVSSEATNLTIEKCANREGYNKCDGAGLIHPSGLACTNGNDCIFTEIDIEAVQNSVNSSGKVQSCISDDAGRYLCEFIYYTSLNVDPARTLFVHVPPLGLPYSAQELSEGLLEIIKCALEQLTHQKDKYESAVANTCVC</sequence>
<keyword evidence="5" id="KW-0788">Thiol protease</keyword>
<dbReference type="Proteomes" id="UP001652700">
    <property type="component" value="Unplaced"/>
</dbReference>
<keyword evidence="4" id="KW-0378">Hydrolase</keyword>
<keyword evidence="7" id="KW-1185">Reference proteome</keyword>
<proteinExistence type="inferred from homology"/>
<dbReference type="Pfam" id="PF01470">
    <property type="entry name" value="Peptidase_C15"/>
    <property type="match status" value="1"/>
</dbReference>
<comment type="similarity">
    <text evidence="1">Belongs to the peptidase C15 family.</text>
</comment>
<dbReference type="CDD" id="cd00501">
    <property type="entry name" value="Peptidase_C15"/>
    <property type="match status" value="1"/>
</dbReference>
<accession>A0ABM5JQC5</accession>
<dbReference type="RefSeq" id="XP_050500139.1">
    <property type="nucleotide sequence ID" value="XM_050644182.1"/>
</dbReference>
<dbReference type="EnsemblMetazoa" id="XM_050644182.1">
    <property type="protein sequence ID" value="XP_050500139.1"/>
    <property type="gene ID" value="LOC126880362"/>
</dbReference>
<name>A0ABM5JQC5_DIAVI</name>
<evidence type="ECO:0000256" key="4">
    <source>
        <dbReference type="ARBA" id="ARBA00022801"/>
    </source>
</evidence>